<organism evidence="5 6">
    <name type="scientific">Chloracidobacterium validum</name>
    <dbReference type="NCBI Taxonomy" id="2821543"/>
    <lineage>
        <taxon>Bacteria</taxon>
        <taxon>Pseudomonadati</taxon>
        <taxon>Acidobacteriota</taxon>
        <taxon>Terriglobia</taxon>
        <taxon>Terriglobales</taxon>
        <taxon>Acidobacteriaceae</taxon>
        <taxon>Chloracidobacterium</taxon>
    </lineage>
</organism>
<comment type="catalytic activity">
    <reaction evidence="1">
        <text>Hydrolyzes the link between N-acetylmuramoyl residues and L-amino acid residues in certain cell-wall glycopeptides.</text>
        <dbReference type="EC" id="3.5.1.28"/>
    </reaction>
</comment>
<dbReference type="EMBL" id="CP072648">
    <property type="protein sequence ID" value="QUW02373.1"/>
    <property type="molecule type" value="Genomic_DNA"/>
</dbReference>
<evidence type="ECO:0000313" key="6">
    <source>
        <dbReference type="Proteomes" id="UP000676506"/>
    </source>
</evidence>
<dbReference type="SMART" id="SM00646">
    <property type="entry name" value="Ami_3"/>
    <property type="match status" value="1"/>
</dbReference>
<evidence type="ECO:0000256" key="2">
    <source>
        <dbReference type="ARBA" id="ARBA00011901"/>
    </source>
</evidence>
<protein>
    <recommendedName>
        <fullName evidence="2">N-acetylmuramoyl-L-alanine amidase</fullName>
        <ecNumber evidence="2">3.5.1.28</ecNumber>
    </recommendedName>
</protein>
<keyword evidence="6" id="KW-1185">Reference proteome</keyword>
<feature type="domain" description="MurNAc-LAA" evidence="4">
    <location>
        <begin position="404"/>
        <end position="556"/>
    </location>
</feature>
<dbReference type="InterPro" id="IPR050695">
    <property type="entry name" value="N-acetylmuramoyl_amidase_3"/>
</dbReference>
<dbReference type="SUPFAM" id="SSF53187">
    <property type="entry name" value="Zn-dependent exopeptidases"/>
    <property type="match status" value="1"/>
</dbReference>
<dbReference type="Pfam" id="PF01520">
    <property type="entry name" value="Amidase_3"/>
    <property type="match status" value="1"/>
</dbReference>
<keyword evidence="3 5" id="KW-0378">Hydrolase</keyword>
<proteinExistence type="predicted"/>
<accession>A0ABX8B627</accession>
<dbReference type="RefSeq" id="WP_211428263.1">
    <property type="nucleotide sequence ID" value="NZ_CP072648.1"/>
</dbReference>
<dbReference type="Gene3D" id="3.40.630.40">
    <property type="entry name" value="Zn-dependent exopeptidases"/>
    <property type="match status" value="1"/>
</dbReference>
<dbReference type="GO" id="GO:0008745">
    <property type="term" value="F:N-acetylmuramoyl-L-alanine amidase activity"/>
    <property type="evidence" value="ECO:0007669"/>
    <property type="project" value="UniProtKB-EC"/>
</dbReference>
<dbReference type="InterPro" id="IPR011990">
    <property type="entry name" value="TPR-like_helical_dom_sf"/>
</dbReference>
<dbReference type="CDD" id="cd02696">
    <property type="entry name" value="MurNAc-LAA"/>
    <property type="match status" value="1"/>
</dbReference>
<reference evidence="5 6" key="1">
    <citation type="submission" date="2021-03" db="EMBL/GenBank/DDBJ databases">
        <title>Genomic and phenotypic characterization of Chloracidobacterium isolates provides evidence for multiple species.</title>
        <authorList>
            <person name="Saini M.K."/>
            <person name="Costas A.M.G."/>
            <person name="Tank M."/>
            <person name="Bryant D.A."/>
        </authorList>
    </citation>
    <scope>NUCLEOTIDE SEQUENCE [LARGE SCALE GENOMIC DNA]</scope>
    <source>
        <strain evidence="5 6">BV2-C</strain>
    </source>
</reference>
<dbReference type="Gene3D" id="2.60.40.3500">
    <property type="match status" value="1"/>
</dbReference>
<dbReference type="Proteomes" id="UP000676506">
    <property type="component" value="Chromosome 1"/>
</dbReference>
<dbReference type="InterPro" id="IPR002508">
    <property type="entry name" value="MurNAc-LAA_cat"/>
</dbReference>
<dbReference type="PANTHER" id="PTHR30404:SF0">
    <property type="entry name" value="N-ACETYLMURAMOYL-L-ALANINE AMIDASE AMIC"/>
    <property type="match status" value="1"/>
</dbReference>
<evidence type="ECO:0000256" key="1">
    <source>
        <dbReference type="ARBA" id="ARBA00001561"/>
    </source>
</evidence>
<name>A0ABX8B627_9BACT</name>
<evidence type="ECO:0000256" key="3">
    <source>
        <dbReference type="ARBA" id="ARBA00022801"/>
    </source>
</evidence>
<evidence type="ECO:0000313" key="5">
    <source>
        <dbReference type="EMBL" id="QUW02373.1"/>
    </source>
</evidence>
<gene>
    <name evidence="5" type="ORF">J8C06_08395</name>
</gene>
<dbReference type="PANTHER" id="PTHR30404">
    <property type="entry name" value="N-ACETYLMURAMOYL-L-ALANINE AMIDASE"/>
    <property type="match status" value="1"/>
</dbReference>
<sequence length="571" mass="62318">MKRSLRLCYSLILSFLLTLLAPLREHQAHPQATPTISASDELMHRAALLAQSLYRQPPSGREESEYLALVDVYTRAIALDASATTGDAALVARAEIFREMAQVFDKPRYLYAALDSYDAVLRRYPDGPFLVRALVGVARIHERDLQSPDAAEQAYREIIRRFPQSVSAREAVACVARLHATAGQRYPRDVAEAHSEDDAAGIATISQIRHFSGPDYARVILDLSVGVTYERRIEGSALVIKLPAAKLSPLVSPVQNLSPSNGMLRHIRFSSRDGGVEIRIECVRLRDFAIFALDNPARLVADVRGTQPIAEETSLVAESPALPSSGSVPGSLVRALGLKVKRIIIDPGHGGSDTGAIGRDGIYEKDIALDIALRLRATIQRELKDVEVVLTRDTDRFVPLEERTAIANARQADLFISIHLNSSPTPLASGVETYFLSLDATKEELDVATRENATTSRSAGELQGLLQRIVTDTRVTESRTFAQSVQTSLVAGLGRVSPTAGFNRGVKKAPFVVLLGANMPSILAEVSFLSHPKDGEALRTIEFRQSIAESLCDGIKRYIETLKRPGMVAAE</sequence>
<dbReference type="Gene3D" id="1.25.40.10">
    <property type="entry name" value="Tetratricopeptide repeat domain"/>
    <property type="match status" value="1"/>
</dbReference>
<evidence type="ECO:0000259" key="4">
    <source>
        <dbReference type="SMART" id="SM00646"/>
    </source>
</evidence>
<dbReference type="EC" id="3.5.1.28" evidence="2"/>